<dbReference type="Gramene" id="PRQ56501">
    <property type="protein sequence ID" value="PRQ56501"/>
    <property type="gene ID" value="RchiOBHm_Chr1g0337091"/>
</dbReference>
<dbReference type="SUPFAM" id="SSF54928">
    <property type="entry name" value="RNA-binding domain, RBD"/>
    <property type="match status" value="1"/>
</dbReference>
<dbReference type="GO" id="GO:0003729">
    <property type="term" value="F:mRNA binding"/>
    <property type="evidence" value="ECO:0007669"/>
    <property type="project" value="InterPro"/>
</dbReference>
<dbReference type="PANTHER" id="PTHR47640:SF48">
    <property type="entry name" value="POLYADENYLATE-BINDING PROTEIN RBP45B"/>
    <property type="match status" value="1"/>
</dbReference>
<dbReference type="InterPro" id="IPR012677">
    <property type="entry name" value="Nucleotide-bd_a/b_plait_sf"/>
</dbReference>
<dbReference type="AlphaFoldDB" id="A0A2P6SCU7"/>
<dbReference type="InterPro" id="IPR050825">
    <property type="entry name" value="RBM42_RBP45_47-like"/>
</dbReference>
<dbReference type="Pfam" id="PF07893">
    <property type="entry name" value="DUF1668"/>
    <property type="match status" value="1"/>
</dbReference>
<dbReference type="InterPro" id="IPR000504">
    <property type="entry name" value="RRM_dom"/>
</dbReference>
<dbReference type="InterPro" id="IPR012871">
    <property type="entry name" value="DUF1668_ORYSA"/>
</dbReference>
<reference evidence="5 6" key="1">
    <citation type="journal article" date="2018" name="Nat. Genet.">
        <title>The Rosa genome provides new insights in the design of modern roses.</title>
        <authorList>
            <person name="Bendahmane M."/>
        </authorList>
    </citation>
    <scope>NUCLEOTIDE SEQUENCE [LARGE SCALE GENOMIC DNA]</scope>
    <source>
        <strain evidence="6">cv. Old Blush</strain>
    </source>
</reference>
<proteinExistence type="predicted"/>
<accession>A0A2P6SCU7</accession>
<evidence type="ECO:0000256" key="2">
    <source>
        <dbReference type="ARBA" id="ARBA00022884"/>
    </source>
</evidence>
<dbReference type="InterPro" id="IPR035979">
    <property type="entry name" value="RBD_domain_sf"/>
</dbReference>
<keyword evidence="1" id="KW-0507">mRNA processing</keyword>
<evidence type="ECO:0000256" key="1">
    <source>
        <dbReference type="ARBA" id="ARBA00022664"/>
    </source>
</evidence>
<protein>
    <submittedName>
        <fullName evidence="5">Putative nucleotide-binding alpha-beta plait domain-containing protein</fullName>
    </submittedName>
</protein>
<organism evidence="5 6">
    <name type="scientific">Rosa chinensis</name>
    <name type="common">China rose</name>
    <dbReference type="NCBI Taxonomy" id="74649"/>
    <lineage>
        <taxon>Eukaryota</taxon>
        <taxon>Viridiplantae</taxon>
        <taxon>Streptophyta</taxon>
        <taxon>Embryophyta</taxon>
        <taxon>Tracheophyta</taxon>
        <taxon>Spermatophyta</taxon>
        <taxon>Magnoliopsida</taxon>
        <taxon>eudicotyledons</taxon>
        <taxon>Gunneridae</taxon>
        <taxon>Pentapetalae</taxon>
        <taxon>rosids</taxon>
        <taxon>fabids</taxon>
        <taxon>Rosales</taxon>
        <taxon>Rosaceae</taxon>
        <taxon>Rosoideae</taxon>
        <taxon>Rosoideae incertae sedis</taxon>
        <taxon>Rosa</taxon>
    </lineage>
</organism>
<dbReference type="SUPFAM" id="SSF117281">
    <property type="entry name" value="Kelch motif"/>
    <property type="match status" value="1"/>
</dbReference>
<evidence type="ECO:0000256" key="3">
    <source>
        <dbReference type="PROSITE-ProRule" id="PRU00176"/>
    </source>
</evidence>
<dbReference type="Gene3D" id="3.30.70.330">
    <property type="match status" value="1"/>
</dbReference>
<gene>
    <name evidence="5" type="ORF">RchiOBHm_Chr1g0337091</name>
</gene>
<dbReference type="Pfam" id="PF00076">
    <property type="entry name" value="RRM_1"/>
    <property type="match status" value="1"/>
</dbReference>
<evidence type="ECO:0000313" key="5">
    <source>
        <dbReference type="EMBL" id="PRQ56501.1"/>
    </source>
</evidence>
<dbReference type="GO" id="GO:0006397">
    <property type="term" value="P:mRNA processing"/>
    <property type="evidence" value="ECO:0007669"/>
    <property type="project" value="UniProtKB-KW"/>
</dbReference>
<comment type="caution">
    <text evidence="5">The sequence shown here is derived from an EMBL/GenBank/DDBJ whole genome shotgun (WGS) entry which is preliminary data.</text>
</comment>
<evidence type="ECO:0000259" key="4">
    <source>
        <dbReference type="PROSITE" id="PS50102"/>
    </source>
</evidence>
<sequence length="695" mass="78966">MQQPQESTPAADEIRSLRVDGLIPRMGEMYLYNCFSDCAEVLAATVLRKVQTGWQENHGFVEFASHSVAEFVLSSYNGELMPNHNNRRFYLSWDTDGYGTRWRWDPVYQQWSFFGYAEHGGMLDAKTVIELYKDCIPVVTEKPSGSAQQYSQAAYPNTLGDSGEAIPNNTENQLVQNAGSMDSYKRLKRADVDLWNGGNGAGFMFMQNNLMRPHDLNLYHGGQAGSGNLHQHGLYPQPCAYQLPYQQHQTQWTVGSDVRPLGQLTQVPNLQAGYVNYQQHGLYPQEKTLYLCFDEHNSLINCCYVLRTINLSELLACSCEFSSDTEEITKCSYCTSKVKPESRLRQRAWLFASEENPFSCGRVEVIIPARMGCCASGSQIFFSGGIAPLPLRERRFMKRLFLPSGDVYSFEPKSMFWKKHDWSFLKGKPDPLLFEVNGNLYCLTGRPLGFSLDRPTFEVYYSSSGECEALPDPPFYLPELDQNENNSGRLPGSELSYAIVGTKILISSRHNNESIPNFPIMCFDVNEKEKKWREMTSLFDGKPFPFISRAALVLDLNDGTHDKVMFSVREYHKMYVSRLVVNDDGSIYNSQDSPLLFFSWFYTFFGDLCPLHSKSYSFVDLGNQKVGFVVCGNMGTMARGDTPSLRMVRVLVLVIEYEVTKSRYVRGKLLATRTFEYKCHSAGLRSVDLIGSFVF</sequence>
<evidence type="ECO:0000313" key="6">
    <source>
        <dbReference type="Proteomes" id="UP000238479"/>
    </source>
</evidence>
<keyword evidence="2 3" id="KW-0694">RNA-binding</keyword>
<dbReference type="InterPro" id="IPR015915">
    <property type="entry name" value="Kelch-typ_b-propeller"/>
</dbReference>
<dbReference type="EMBL" id="PDCK01000039">
    <property type="protein sequence ID" value="PRQ56501.1"/>
    <property type="molecule type" value="Genomic_DNA"/>
</dbReference>
<dbReference type="STRING" id="74649.A0A2P6SCU7"/>
<dbReference type="PANTHER" id="PTHR47640">
    <property type="entry name" value="TRNA SELENOCYSTEINE 1-ASSOCIATED PROTEIN 1-RELATED-RELATED"/>
    <property type="match status" value="1"/>
</dbReference>
<dbReference type="GO" id="GO:0005829">
    <property type="term" value="C:cytosol"/>
    <property type="evidence" value="ECO:0007669"/>
    <property type="project" value="TreeGrafter"/>
</dbReference>
<name>A0A2P6SCU7_ROSCH</name>
<dbReference type="Proteomes" id="UP000238479">
    <property type="component" value="Chromosome 1"/>
</dbReference>
<feature type="domain" description="RRM" evidence="4">
    <location>
        <begin position="15"/>
        <end position="96"/>
    </location>
</feature>
<dbReference type="PROSITE" id="PS50102">
    <property type="entry name" value="RRM"/>
    <property type="match status" value="1"/>
</dbReference>
<dbReference type="OrthoDB" id="1166552at2759"/>
<keyword evidence="6" id="KW-1185">Reference proteome</keyword>